<evidence type="ECO:0000256" key="3">
    <source>
        <dbReference type="ARBA" id="ARBA00006667"/>
    </source>
</evidence>
<dbReference type="PANTHER" id="PTHR47669">
    <property type="entry name" value="PHOSPHATIDYLINOSITOL TRANSFER PROTEIN SFH5"/>
    <property type="match status" value="1"/>
</dbReference>
<dbReference type="CDD" id="cd00170">
    <property type="entry name" value="SEC14"/>
    <property type="match status" value="1"/>
</dbReference>
<dbReference type="GO" id="GO:0032541">
    <property type="term" value="C:cortical endoplasmic reticulum"/>
    <property type="evidence" value="ECO:0007669"/>
    <property type="project" value="TreeGrafter"/>
</dbReference>
<dbReference type="Proteomes" id="UP001321749">
    <property type="component" value="Unassembled WGS sequence"/>
</dbReference>
<reference evidence="18" key="1">
    <citation type="journal article" date="2023" name="Mol. Phylogenet. Evol.">
        <title>Genome-scale phylogeny and comparative genomics of the fungal order Sordariales.</title>
        <authorList>
            <person name="Hensen N."/>
            <person name="Bonometti L."/>
            <person name="Westerberg I."/>
            <person name="Brannstrom I.O."/>
            <person name="Guillou S."/>
            <person name="Cros-Aarteil S."/>
            <person name="Calhoun S."/>
            <person name="Haridas S."/>
            <person name="Kuo A."/>
            <person name="Mondo S."/>
            <person name="Pangilinan J."/>
            <person name="Riley R."/>
            <person name="LaButti K."/>
            <person name="Andreopoulos B."/>
            <person name="Lipzen A."/>
            <person name="Chen C."/>
            <person name="Yan M."/>
            <person name="Daum C."/>
            <person name="Ng V."/>
            <person name="Clum A."/>
            <person name="Steindorff A."/>
            <person name="Ohm R.A."/>
            <person name="Martin F."/>
            <person name="Silar P."/>
            <person name="Natvig D.O."/>
            <person name="Lalanne C."/>
            <person name="Gautier V."/>
            <person name="Ament-Velasquez S.L."/>
            <person name="Kruys A."/>
            <person name="Hutchinson M.I."/>
            <person name="Powell A.J."/>
            <person name="Barry K."/>
            <person name="Miller A.N."/>
            <person name="Grigoriev I.V."/>
            <person name="Debuchy R."/>
            <person name="Gladieux P."/>
            <person name="Hiltunen Thoren M."/>
            <person name="Johannesson H."/>
        </authorList>
    </citation>
    <scope>NUCLEOTIDE SEQUENCE</scope>
    <source>
        <strain evidence="18">PSN324</strain>
    </source>
</reference>
<feature type="compositionally biased region" description="Low complexity" evidence="16">
    <location>
        <begin position="9"/>
        <end position="54"/>
    </location>
</feature>
<dbReference type="GO" id="GO:0046872">
    <property type="term" value="F:metal ion binding"/>
    <property type="evidence" value="ECO:0007669"/>
    <property type="project" value="UniProtKB-KW"/>
</dbReference>
<comment type="subcellular location">
    <subcellularLocation>
        <location evidence="15">Cytoplasm</location>
    </subcellularLocation>
    <subcellularLocation>
        <location evidence="2 15">Endoplasmic reticulum membrane</location>
        <topology evidence="2 15">Peripheral membrane protein</topology>
    </subcellularLocation>
    <subcellularLocation>
        <location evidence="15">Microsome membrane</location>
        <topology evidence="15">Peripheral membrane protein</topology>
    </subcellularLocation>
</comment>
<dbReference type="Gene3D" id="3.40.525.10">
    <property type="entry name" value="CRAL-TRIO lipid binding domain"/>
    <property type="match status" value="1"/>
</dbReference>
<keyword evidence="5 15" id="KW-0963">Cytoplasm</keyword>
<comment type="catalytic activity">
    <reaction evidence="13">
        <text>a 1,2-diacyl-sn-glycero-3-phospho-(1D-myo-inositol)(in) = a 1,2-diacyl-sn-glycero-3-phospho-(1D-myo-inositol)(out)</text>
        <dbReference type="Rhea" id="RHEA:38691"/>
        <dbReference type="ChEBI" id="CHEBI:57880"/>
    </reaction>
    <physiologicalReaction direction="left-to-right" evidence="13">
        <dbReference type="Rhea" id="RHEA:38692"/>
    </physiologicalReaction>
</comment>
<evidence type="ECO:0000256" key="16">
    <source>
        <dbReference type="SAM" id="MobiDB-lite"/>
    </source>
</evidence>
<evidence type="ECO:0000256" key="4">
    <source>
        <dbReference type="ARBA" id="ARBA00022448"/>
    </source>
</evidence>
<evidence type="ECO:0000259" key="17">
    <source>
        <dbReference type="PROSITE" id="PS50191"/>
    </source>
</evidence>
<dbReference type="AlphaFoldDB" id="A0AAV9HE68"/>
<dbReference type="GO" id="GO:0005789">
    <property type="term" value="C:endoplasmic reticulum membrane"/>
    <property type="evidence" value="ECO:0007669"/>
    <property type="project" value="UniProtKB-SubCell"/>
</dbReference>
<dbReference type="GO" id="GO:0005829">
    <property type="term" value="C:cytosol"/>
    <property type="evidence" value="ECO:0007669"/>
    <property type="project" value="TreeGrafter"/>
</dbReference>
<protein>
    <recommendedName>
        <fullName evidence="15">Phosphatidylinositol transfer protein SFH5</fullName>
        <shortName evidence="15">PITP SFH5</shortName>
    </recommendedName>
</protein>
<keyword evidence="12 15" id="KW-0472">Membrane</keyword>
<dbReference type="GO" id="GO:0043001">
    <property type="term" value="P:Golgi to plasma membrane protein transport"/>
    <property type="evidence" value="ECO:0007669"/>
    <property type="project" value="TreeGrafter"/>
</dbReference>
<dbReference type="PROSITE" id="PS50191">
    <property type="entry name" value="CRAL_TRIO"/>
    <property type="match status" value="1"/>
</dbReference>
<dbReference type="GO" id="GO:0017157">
    <property type="term" value="P:regulation of exocytosis"/>
    <property type="evidence" value="ECO:0007669"/>
    <property type="project" value="TreeGrafter"/>
</dbReference>
<keyword evidence="19" id="KW-1185">Reference proteome</keyword>
<dbReference type="SUPFAM" id="SSF46938">
    <property type="entry name" value="CRAL/TRIO N-terminal domain"/>
    <property type="match status" value="1"/>
</dbReference>
<evidence type="ECO:0000256" key="8">
    <source>
        <dbReference type="ARBA" id="ARBA00022824"/>
    </source>
</evidence>
<organism evidence="18 19">
    <name type="scientific">Cladorrhinum samala</name>
    <dbReference type="NCBI Taxonomy" id="585594"/>
    <lineage>
        <taxon>Eukaryota</taxon>
        <taxon>Fungi</taxon>
        <taxon>Dikarya</taxon>
        <taxon>Ascomycota</taxon>
        <taxon>Pezizomycotina</taxon>
        <taxon>Sordariomycetes</taxon>
        <taxon>Sordariomycetidae</taxon>
        <taxon>Sordariales</taxon>
        <taxon>Podosporaceae</taxon>
        <taxon>Cladorrhinum</taxon>
    </lineage>
</organism>
<evidence type="ECO:0000256" key="1">
    <source>
        <dbReference type="ARBA" id="ARBA00001970"/>
    </source>
</evidence>
<gene>
    <name evidence="18" type="ORF">QBC42DRAFT_275500</name>
</gene>
<evidence type="ECO:0000256" key="15">
    <source>
        <dbReference type="RuleBase" id="RU367059"/>
    </source>
</evidence>
<keyword evidence="4 15" id="KW-0813">Transport</keyword>
<evidence type="ECO:0000256" key="7">
    <source>
        <dbReference type="ARBA" id="ARBA00022723"/>
    </source>
</evidence>
<reference evidence="18" key="2">
    <citation type="submission" date="2023-06" db="EMBL/GenBank/DDBJ databases">
        <authorList>
            <consortium name="Lawrence Berkeley National Laboratory"/>
            <person name="Mondo S.J."/>
            <person name="Hensen N."/>
            <person name="Bonometti L."/>
            <person name="Westerberg I."/>
            <person name="Brannstrom I.O."/>
            <person name="Guillou S."/>
            <person name="Cros-Aarteil S."/>
            <person name="Calhoun S."/>
            <person name="Haridas S."/>
            <person name="Kuo A."/>
            <person name="Pangilinan J."/>
            <person name="Riley R."/>
            <person name="Labutti K."/>
            <person name="Andreopoulos B."/>
            <person name="Lipzen A."/>
            <person name="Chen C."/>
            <person name="Yanf M."/>
            <person name="Daum C."/>
            <person name="Ng V."/>
            <person name="Clum A."/>
            <person name="Steindorff A."/>
            <person name="Ohm R."/>
            <person name="Martin F."/>
            <person name="Silar P."/>
            <person name="Natvig D."/>
            <person name="Lalanne C."/>
            <person name="Gautier V."/>
            <person name="Ament-Velasquez S.L."/>
            <person name="Kruys A."/>
            <person name="Hutchinson M.I."/>
            <person name="Powell A.J."/>
            <person name="Barry K."/>
            <person name="Miller A.N."/>
            <person name="Grigoriev I.V."/>
            <person name="Debuchy R."/>
            <person name="Gladieux P."/>
            <person name="Thoren M.H."/>
            <person name="Johannesson H."/>
        </authorList>
    </citation>
    <scope>NUCLEOTIDE SEQUENCE</scope>
    <source>
        <strain evidence="18">PSN324</strain>
    </source>
</reference>
<dbReference type="Pfam" id="PF00650">
    <property type="entry name" value="CRAL_TRIO"/>
    <property type="match status" value="1"/>
</dbReference>
<keyword evidence="6" id="KW-0349">Heme</keyword>
<comment type="caution">
    <text evidence="18">The sequence shown here is derived from an EMBL/GenBank/DDBJ whole genome shotgun (WGS) entry which is preliminary data.</text>
</comment>
<accession>A0AAV9HE68</accession>
<comment type="similarity">
    <text evidence="3 15">Belongs to the SFH5 family.</text>
</comment>
<dbReference type="InterPro" id="IPR001251">
    <property type="entry name" value="CRAL-TRIO_dom"/>
</dbReference>
<evidence type="ECO:0000313" key="19">
    <source>
        <dbReference type="Proteomes" id="UP001321749"/>
    </source>
</evidence>
<dbReference type="InterPro" id="IPR036273">
    <property type="entry name" value="CRAL/TRIO_N_dom_sf"/>
</dbReference>
<evidence type="ECO:0000256" key="5">
    <source>
        <dbReference type="ARBA" id="ARBA00022490"/>
    </source>
</evidence>
<evidence type="ECO:0000256" key="14">
    <source>
        <dbReference type="ARBA" id="ARBA00024180"/>
    </source>
</evidence>
<evidence type="ECO:0000256" key="10">
    <source>
        <dbReference type="ARBA" id="ARBA00023004"/>
    </source>
</evidence>
<dbReference type="InterPro" id="IPR036865">
    <property type="entry name" value="CRAL-TRIO_dom_sf"/>
</dbReference>
<comment type="function">
    <text evidence="14">Non-classical phosphatidylinositol (PtdIns) transfer protein (PITP), which exhibits PtdIns-binding/transfer activity in the absence of detectable PtdCho-binding/transfer activity. Regulates PtdIns(4,5)P2 homeostasis at the plasma membrane. Heme-binding protein that may play a role in organic oxidant-induced stress responses.</text>
</comment>
<keyword evidence="11 15" id="KW-0445">Lipid transport</keyword>
<feature type="region of interest" description="Disordered" evidence="16">
    <location>
        <begin position="1"/>
        <end position="54"/>
    </location>
</feature>
<evidence type="ECO:0000256" key="9">
    <source>
        <dbReference type="ARBA" id="ARBA00022848"/>
    </source>
</evidence>
<dbReference type="InterPro" id="IPR042938">
    <property type="entry name" value="Sfh5"/>
</dbReference>
<proteinExistence type="inferred from homology"/>
<name>A0AAV9HE68_9PEZI</name>
<evidence type="ECO:0000256" key="2">
    <source>
        <dbReference type="ARBA" id="ARBA00004406"/>
    </source>
</evidence>
<evidence type="ECO:0000256" key="13">
    <source>
        <dbReference type="ARBA" id="ARBA00024146"/>
    </source>
</evidence>
<dbReference type="GO" id="GO:0005886">
    <property type="term" value="C:plasma membrane"/>
    <property type="evidence" value="ECO:0007669"/>
    <property type="project" value="TreeGrafter"/>
</dbReference>
<evidence type="ECO:0000313" key="18">
    <source>
        <dbReference type="EMBL" id="KAK4458988.1"/>
    </source>
</evidence>
<dbReference type="EMBL" id="MU865050">
    <property type="protein sequence ID" value="KAK4458988.1"/>
    <property type="molecule type" value="Genomic_DNA"/>
</dbReference>
<dbReference type="PANTHER" id="PTHR47669:SF1">
    <property type="entry name" value="PHOSPHATIDYLINOSITOL TRANSFER PROTEIN SFH5"/>
    <property type="match status" value="1"/>
</dbReference>
<sequence>MADTKPVDPVSAETAAAAASAPPAIVPEISAPTAATDATATAPSTDPVATTATTTASIPATQPEKATVTGKTPIAQLWIAAQAHGHPEIWGVPLSDPETHIPSQVVFQKYLNANDGDLAKAKDQLIKTLDWRAKTKPQDLVHRSYSKSKFEGLGFVTTYTADEESEPEHREVFTWNQYGGVKSIDETFGNLEEFINWRVALMEIALQELGIAGAVKPITADYDPYKIYQVHDYKSISFLRSPPHVKSASSETIKVFAQNYPELLKEKFFVNVPAIMGFVYSFMKLFVAAKTIKKFHPMSNGGNLAQEFAESKVKALGEKLPAEYGGKGADLKVQGKEPALE</sequence>
<keyword evidence="7" id="KW-0479">Metal-binding</keyword>
<dbReference type="SUPFAM" id="SSF52087">
    <property type="entry name" value="CRAL/TRIO domain"/>
    <property type="match status" value="1"/>
</dbReference>
<keyword evidence="8 15" id="KW-0256">Endoplasmic reticulum</keyword>
<keyword evidence="9 15" id="KW-0492">Microsome</keyword>
<dbReference type="GO" id="GO:0008526">
    <property type="term" value="F:phosphatidylinositol transfer activity"/>
    <property type="evidence" value="ECO:0007669"/>
    <property type="project" value="UniProtKB-UniRule"/>
</dbReference>
<keyword evidence="10" id="KW-0408">Iron</keyword>
<feature type="domain" description="CRAL-TRIO" evidence="17">
    <location>
        <begin position="192"/>
        <end position="332"/>
    </location>
</feature>
<evidence type="ECO:0000256" key="6">
    <source>
        <dbReference type="ARBA" id="ARBA00022617"/>
    </source>
</evidence>
<comment type="cofactor">
    <cofactor evidence="1">
        <name>heme b</name>
        <dbReference type="ChEBI" id="CHEBI:60344"/>
    </cofactor>
</comment>
<evidence type="ECO:0000256" key="11">
    <source>
        <dbReference type="ARBA" id="ARBA00023055"/>
    </source>
</evidence>
<evidence type="ECO:0000256" key="12">
    <source>
        <dbReference type="ARBA" id="ARBA00023136"/>
    </source>
</evidence>